<protein>
    <submittedName>
        <fullName evidence="3">Condensation domain-containing protein</fullName>
    </submittedName>
</protein>
<evidence type="ECO:0000313" key="3">
    <source>
        <dbReference type="EMBL" id="MEE4545582.1"/>
    </source>
</evidence>
<comment type="caution">
    <text evidence="3">The sequence shown here is derived from an EMBL/GenBank/DDBJ whole genome shotgun (WGS) entry which is preliminary data.</text>
</comment>
<reference evidence="3 4" key="1">
    <citation type="submission" date="2023-12" db="EMBL/GenBank/DDBJ databases">
        <title>Streptomyces sp. V4-01.</title>
        <authorList>
            <person name="Somphong A."/>
            <person name="Phongsopitanun W."/>
        </authorList>
    </citation>
    <scope>NUCLEOTIDE SEQUENCE [LARGE SCALE GENOMIC DNA]</scope>
    <source>
        <strain evidence="3 4">V4-01</strain>
    </source>
</reference>
<evidence type="ECO:0000313" key="4">
    <source>
        <dbReference type="Proteomes" id="UP001344658"/>
    </source>
</evidence>
<keyword evidence="4" id="KW-1185">Reference proteome</keyword>
<dbReference type="Gene3D" id="3.30.559.10">
    <property type="entry name" value="Chloramphenicol acetyltransferase-like domain"/>
    <property type="match status" value="1"/>
</dbReference>
<dbReference type="Pfam" id="PF00668">
    <property type="entry name" value="Condensation"/>
    <property type="match status" value="1"/>
</dbReference>
<feature type="region of interest" description="Disordered" evidence="1">
    <location>
        <begin position="1"/>
        <end position="29"/>
    </location>
</feature>
<gene>
    <name evidence="3" type="ORF">V2S66_26900</name>
</gene>
<dbReference type="Proteomes" id="UP001344658">
    <property type="component" value="Unassembled WGS sequence"/>
</dbReference>
<feature type="domain" description="Condensation" evidence="2">
    <location>
        <begin position="43"/>
        <end position="350"/>
    </location>
</feature>
<dbReference type="Gene3D" id="3.30.559.30">
    <property type="entry name" value="Nonribosomal peptide synthetase, condensation domain"/>
    <property type="match status" value="1"/>
</dbReference>
<dbReference type="EMBL" id="JAZEWV010000031">
    <property type="protein sequence ID" value="MEE4545582.1"/>
    <property type="molecule type" value="Genomic_DNA"/>
</dbReference>
<dbReference type="PANTHER" id="PTHR45527:SF1">
    <property type="entry name" value="FATTY ACID SYNTHASE"/>
    <property type="match status" value="1"/>
</dbReference>
<evidence type="ECO:0000259" key="2">
    <source>
        <dbReference type="Pfam" id="PF00668"/>
    </source>
</evidence>
<dbReference type="SUPFAM" id="SSF52777">
    <property type="entry name" value="CoA-dependent acyltransferases"/>
    <property type="match status" value="2"/>
</dbReference>
<proteinExistence type="predicted"/>
<dbReference type="RefSeq" id="WP_330799278.1">
    <property type="nucleotide sequence ID" value="NZ_JAZEWV010000031.1"/>
</dbReference>
<sequence>MDDDSRYDPQAGRALPARFSGGSARSGPVTVGQANMRRCVLRDDPAHLNACLVLPVPDGVGLDALADAVRVLALRHESLRTLYPVDPELQQVVLGEGGFTLRVHEADEADGPPGDVARAVGERLRSVRFEPRTELPLRAAVVTAGGRPRHMVLVLCHIAVDAAGIDLLTAEWHAVLAGRALPEPPAVQPVDLALTEHSELGRRRLASSLRYWENQLRTTPQSMFAVPGVGPCDWMLGRLRVRSRSAARALTVVAERTGTSRATLVLAAMCALLAHRLGQRTVVVATPAANRFLPELADYIGTVAQDGLVSVRTDDVATFDELAARVRGRALAALRHSWFDYDDLLPRIERAERDRGSHWARDCVFNDLSTLTLEGLLTSPPVPADGAGPSPRDRTAAAPDGDVRVDWFRPEPMLTRLMLWTVRLEEELELALWADPNLLPAAEAEAFGAGVARLLGAAADGDVPLDRLEELTGLAPVARGEGWYLVDSCWVDLASVQAMVEEVAGGPSLVAAVPDDVLGHRLECWTAGGHDPAALHTACLAALRHRRLDAMAPHRYTVVDRAPDDPADPAAWRTRTVLAEGTGRTATAAAVTS</sequence>
<dbReference type="InterPro" id="IPR001242">
    <property type="entry name" value="Condensation_dom"/>
</dbReference>
<name>A0ABU7PID3_9ACTN</name>
<evidence type="ECO:0000256" key="1">
    <source>
        <dbReference type="SAM" id="MobiDB-lite"/>
    </source>
</evidence>
<dbReference type="PANTHER" id="PTHR45527">
    <property type="entry name" value="NONRIBOSOMAL PEPTIDE SYNTHETASE"/>
    <property type="match status" value="1"/>
</dbReference>
<dbReference type="InterPro" id="IPR023213">
    <property type="entry name" value="CAT-like_dom_sf"/>
</dbReference>
<organism evidence="3 4">
    <name type="scientific">Actinacidiphila polyblastidii</name>
    <dbReference type="NCBI Taxonomy" id="3110430"/>
    <lineage>
        <taxon>Bacteria</taxon>
        <taxon>Bacillati</taxon>
        <taxon>Actinomycetota</taxon>
        <taxon>Actinomycetes</taxon>
        <taxon>Kitasatosporales</taxon>
        <taxon>Streptomycetaceae</taxon>
        <taxon>Actinacidiphila</taxon>
    </lineage>
</organism>
<feature type="region of interest" description="Disordered" evidence="1">
    <location>
        <begin position="377"/>
        <end position="398"/>
    </location>
</feature>
<accession>A0ABU7PID3</accession>